<dbReference type="AlphaFoldDB" id="A0A3R7EAB3"/>
<reference evidence="1 2" key="1">
    <citation type="submission" date="2016-07" db="EMBL/GenBank/DDBJ databases">
        <title>Genome analysis of Burkholderia fungorum ES3-20.</title>
        <authorList>
            <person name="Xu D."/>
            <person name="Yao R."/>
            <person name="Zheng S."/>
        </authorList>
    </citation>
    <scope>NUCLEOTIDE SEQUENCE [LARGE SCALE GENOMIC DNA]</scope>
    <source>
        <strain evidence="1 2">ES3-20</strain>
    </source>
</reference>
<dbReference type="EMBL" id="MCAS01000001">
    <property type="protein sequence ID" value="RKF50744.1"/>
    <property type="molecule type" value="Genomic_DNA"/>
</dbReference>
<dbReference type="Proteomes" id="UP000283709">
    <property type="component" value="Unassembled WGS sequence"/>
</dbReference>
<evidence type="ECO:0000313" key="1">
    <source>
        <dbReference type="EMBL" id="RKF50744.1"/>
    </source>
</evidence>
<gene>
    <name evidence="1" type="ORF">BCY88_00755</name>
</gene>
<comment type="caution">
    <text evidence="1">The sequence shown here is derived from an EMBL/GenBank/DDBJ whole genome shotgun (WGS) entry which is preliminary data.</text>
</comment>
<name>A0A3R7EAB3_9BURK</name>
<dbReference type="RefSeq" id="WP_120342367.1">
    <property type="nucleotide sequence ID" value="NZ_MCAS01000001.1"/>
</dbReference>
<proteinExistence type="predicted"/>
<evidence type="ECO:0008006" key="3">
    <source>
        <dbReference type="Google" id="ProtNLM"/>
    </source>
</evidence>
<evidence type="ECO:0000313" key="2">
    <source>
        <dbReference type="Proteomes" id="UP000283709"/>
    </source>
</evidence>
<accession>A0A3R7EAB3</accession>
<dbReference type="OrthoDB" id="1453999at2"/>
<protein>
    <recommendedName>
        <fullName evidence="3">Preprotein translocase subunit SecD</fullName>
    </recommendedName>
</protein>
<organism evidence="1 2">
    <name type="scientific">Paraburkholderia fungorum</name>
    <dbReference type="NCBI Taxonomy" id="134537"/>
    <lineage>
        <taxon>Bacteria</taxon>
        <taxon>Pseudomonadati</taxon>
        <taxon>Pseudomonadota</taxon>
        <taxon>Betaproteobacteria</taxon>
        <taxon>Burkholderiales</taxon>
        <taxon>Burkholderiaceae</taxon>
        <taxon>Paraburkholderia</taxon>
    </lineage>
</organism>
<sequence length="103" mass="10804">MRAEHVLPDHVDQVDINGATVRKGTVAAFLANARVWTDPASTDAARAVAATDIVAALPALRAVGLFDVLEIRDARLREWIGSAISSAINSSVNSSINIQGGAR</sequence>